<name>A0ACC3C1Y4_PYRYE</name>
<evidence type="ECO:0000313" key="1">
    <source>
        <dbReference type="EMBL" id="KAK1864113.1"/>
    </source>
</evidence>
<sequence length="520" mass="51647">MTSSNGTADAGVFAVNPPARELLTAARAEELVLAPAQAAVAAAAASGTPIHTARLGGLSFGADAAPVGAAALAALTAAGTLTTVDVADTIAARPEAEALAALAVLVAPLAGLESLRSLDVSDNALGAKGIRSLRAALSGTAGRLTNVAFQNNGLAADAGALITDFLTLPDGREEGSAAATATTKAGEEPSTGGRVSALTELRIHNNLLEDAGMVSLAPLIAASPRLATLRLSSLRVGARGMACVADALAGAVAAGGGGVAGGPGHSRLRVLDLSDNTVGAAGAAALAEGVLAVAPRLGVLNLRDTSLGDLGARRVLAALTAAQELRKEVSTDADGEDGDGDKGAAVPGVAGLTQLDLSGNELSPEGARWVAKFLRAAGATLTTLLLDDNELTSAGALKVARALTPDTTPVLASVSMTGNGVGGRGAVALATAAAALPAVAAVGLNENAIAEQSLARVRELLSEDVLGDMSDNEEDEDEDEEEEEGEDEGDEDAGDEGTDEEVDALTERLARRVRLGTFDR</sequence>
<evidence type="ECO:0000313" key="2">
    <source>
        <dbReference type="Proteomes" id="UP000798662"/>
    </source>
</evidence>
<comment type="caution">
    <text evidence="1">The sequence shown here is derived from an EMBL/GenBank/DDBJ whole genome shotgun (WGS) entry which is preliminary data.</text>
</comment>
<keyword evidence="2" id="KW-1185">Reference proteome</keyword>
<organism evidence="1 2">
    <name type="scientific">Pyropia yezoensis</name>
    <name type="common">Susabi-nori</name>
    <name type="synonym">Porphyra yezoensis</name>
    <dbReference type="NCBI Taxonomy" id="2788"/>
    <lineage>
        <taxon>Eukaryota</taxon>
        <taxon>Rhodophyta</taxon>
        <taxon>Bangiophyceae</taxon>
        <taxon>Bangiales</taxon>
        <taxon>Bangiaceae</taxon>
        <taxon>Pyropia</taxon>
    </lineage>
</organism>
<protein>
    <submittedName>
        <fullName evidence="1">Uncharacterized protein</fullName>
    </submittedName>
</protein>
<gene>
    <name evidence="1" type="ORF">I4F81_006663</name>
</gene>
<dbReference type="Proteomes" id="UP000798662">
    <property type="component" value="Chromosome 2"/>
</dbReference>
<accession>A0ACC3C1Y4</accession>
<proteinExistence type="predicted"/>
<reference evidence="1" key="1">
    <citation type="submission" date="2019-11" db="EMBL/GenBank/DDBJ databases">
        <title>Nori genome reveals adaptations in red seaweeds to the harsh intertidal environment.</title>
        <authorList>
            <person name="Wang D."/>
            <person name="Mao Y."/>
        </authorList>
    </citation>
    <scope>NUCLEOTIDE SEQUENCE</scope>
    <source>
        <tissue evidence="1">Gametophyte</tissue>
    </source>
</reference>
<dbReference type="EMBL" id="CM020619">
    <property type="protein sequence ID" value="KAK1864113.1"/>
    <property type="molecule type" value="Genomic_DNA"/>
</dbReference>